<keyword evidence="3" id="KW-1185">Reference proteome</keyword>
<dbReference type="PANTHER" id="PTHR33387:SF3">
    <property type="entry name" value="DUF985 DOMAIN-CONTAINING PROTEIN"/>
    <property type="match status" value="1"/>
</dbReference>
<reference evidence="2 3" key="1">
    <citation type="submission" date="2020-08" db="EMBL/GenBank/DDBJ databases">
        <title>Genomic Encyclopedia of Type Strains, Phase III (KMG-III): the genomes of soil and plant-associated and newly described type strains.</title>
        <authorList>
            <person name="Whitman W."/>
        </authorList>
    </citation>
    <scope>NUCLEOTIDE SEQUENCE [LARGE SCALE GENOMIC DNA]</scope>
    <source>
        <strain evidence="2 3">CECT 8960</strain>
    </source>
</reference>
<proteinExistence type="predicted"/>
<dbReference type="PANTHER" id="PTHR33387">
    <property type="entry name" value="RMLC-LIKE JELLY ROLL FOLD PROTEIN"/>
    <property type="match status" value="1"/>
</dbReference>
<dbReference type="InterPro" id="IPR009327">
    <property type="entry name" value="Cupin_DUF985"/>
</dbReference>
<sequence>MSTPQEISSLLGLEPLPIEGGQFTQSWRSGTVSAIYYLLAAPEFSAVHRLDRTEIFTYHAGAPTRMLLLSPDGSARTAVLGVDLAAGQRPQVVVPPGTWQAAETLGAWTLMGCVVVPPYTDDCVEFGKADDLAAEYPDHAEAIRRLCRDE</sequence>
<dbReference type="AlphaFoldDB" id="A0A7W7Q8P2"/>
<evidence type="ECO:0000313" key="2">
    <source>
        <dbReference type="EMBL" id="MBB4908928.1"/>
    </source>
</evidence>
<evidence type="ECO:0000259" key="1">
    <source>
        <dbReference type="Pfam" id="PF06172"/>
    </source>
</evidence>
<dbReference type="InterPro" id="IPR039935">
    <property type="entry name" value="YML079W-like"/>
</dbReference>
<dbReference type="Gene3D" id="2.60.120.10">
    <property type="entry name" value="Jelly Rolls"/>
    <property type="match status" value="1"/>
</dbReference>
<protein>
    <recommendedName>
        <fullName evidence="1">DUF985 domain-containing protein</fullName>
    </recommendedName>
</protein>
<dbReference type="CDD" id="cd06121">
    <property type="entry name" value="cupin_YML079wp"/>
    <property type="match status" value="1"/>
</dbReference>
<dbReference type="InterPro" id="IPR011051">
    <property type="entry name" value="RmlC_Cupin_sf"/>
</dbReference>
<organism evidence="2 3">
    <name type="scientific">Actinophytocola algeriensis</name>
    <dbReference type="NCBI Taxonomy" id="1768010"/>
    <lineage>
        <taxon>Bacteria</taxon>
        <taxon>Bacillati</taxon>
        <taxon>Actinomycetota</taxon>
        <taxon>Actinomycetes</taxon>
        <taxon>Pseudonocardiales</taxon>
        <taxon>Pseudonocardiaceae</taxon>
    </lineage>
</organism>
<accession>A0A7W7Q8P2</accession>
<feature type="domain" description="DUF985" evidence="1">
    <location>
        <begin position="6"/>
        <end position="125"/>
    </location>
</feature>
<gene>
    <name evidence="2" type="ORF">FHR82_005181</name>
</gene>
<dbReference type="Proteomes" id="UP000520767">
    <property type="component" value="Unassembled WGS sequence"/>
</dbReference>
<dbReference type="InterPro" id="IPR014710">
    <property type="entry name" value="RmlC-like_jellyroll"/>
</dbReference>
<name>A0A7W7Q8P2_9PSEU</name>
<dbReference type="SUPFAM" id="SSF51182">
    <property type="entry name" value="RmlC-like cupins"/>
    <property type="match status" value="1"/>
</dbReference>
<evidence type="ECO:0000313" key="3">
    <source>
        <dbReference type="Proteomes" id="UP000520767"/>
    </source>
</evidence>
<comment type="caution">
    <text evidence="2">The sequence shown here is derived from an EMBL/GenBank/DDBJ whole genome shotgun (WGS) entry which is preliminary data.</text>
</comment>
<dbReference type="EMBL" id="JACHJQ010000005">
    <property type="protein sequence ID" value="MBB4908928.1"/>
    <property type="molecule type" value="Genomic_DNA"/>
</dbReference>
<dbReference type="RefSeq" id="WP_184813002.1">
    <property type="nucleotide sequence ID" value="NZ_JACHJQ010000005.1"/>
</dbReference>
<dbReference type="Pfam" id="PF06172">
    <property type="entry name" value="Cupin_5"/>
    <property type="match status" value="1"/>
</dbReference>